<evidence type="ECO:0000256" key="3">
    <source>
        <dbReference type="SAM" id="Phobius"/>
    </source>
</evidence>
<accession>A0A839F5V3</accession>
<dbReference type="PANTHER" id="PTHR45641">
    <property type="entry name" value="TETRATRICOPEPTIDE REPEAT PROTEIN (AFU_ORTHOLOGUE AFUA_6G03870)"/>
    <property type="match status" value="1"/>
</dbReference>
<dbReference type="AlphaFoldDB" id="A0A839F5V3"/>
<evidence type="ECO:0000313" key="4">
    <source>
        <dbReference type="EMBL" id="MBA8887614.1"/>
    </source>
</evidence>
<evidence type="ECO:0000256" key="2">
    <source>
        <dbReference type="ARBA" id="ARBA00022803"/>
    </source>
</evidence>
<dbReference type="Gene3D" id="1.25.40.10">
    <property type="entry name" value="Tetratricopeptide repeat domain"/>
    <property type="match status" value="2"/>
</dbReference>
<keyword evidence="2" id="KW-0802">TPR repeat</keyword>
<dbReference type="SMART" id="SM00028">
    <property type="entry name" value="TPR"/>
    <property type="match status" value="4"/>
</dbReference>
<dbReference type="SUPFAM" id="SSF48452">
    <property type="entry name" value="TPR-like"/>
    <property type="match status" value="3"/>
</dbReference>
<dbReference type="Pfam" id="PF13424">
    <property type="entry name" value="TPR_12"/>
    <property type="match status" value="1"/>
</dbReference>
<dbReference type="EMBL" id="JACGXL010000002">
    <property type="protein sequence ID" value="MBA8887614.1"/>
    <property type="molecule type" value="Genomic_DNA"/>
</dbReference>
<keyword evidence="1" id="KW-0677">Repeat</keyword>
<keyword evidence="3" id="KW-0812">Transmembrane</keyword>
<proteinExistence type="predicted"/>
<evidence type="ECO:0000313" key="5">
    <source>
        <dbReference type="Proteomes" id="UP000550401"/>
    </source>
</evidence>
<keyword evidence="3" id="KW-1133">Transmembrane helix</keyword>
<dbReference type="PANTHER" id="PTHR45641:SF19">
    <property type="entry name" value="NEPHROCYSTIN-3"/>
    <property type="match status" value="1"/>
</dbReference>
<keyword evidence="3" id="KW-0472">Membrane</keyword>
<comment type="caution">
    <text evidence="4">The sequence shown here is derived from an EMBL/GenBank/DDBJ whole genome shotgun (WGS) entry which is preliminary data.</text>
</comment>
<dbReference type="InterPro" id="IPR011990">
    <property type="entry name" value="TPR-like_helical_dom_sf"/>
</dbReference>
<feature type="transmembrane region" description="Helical" evidence="3">
    <location>
        <begin position="63"/>
        <end position="85"/>
    </location>
</feature>
<dbReference type="Pfam" id="PF13374">
    <property type="entry name" value="TPR_10"/>
    <property type="match status" value="2"/>
</dbReference>
<protein>
    <submittedName>
        <fullName evidence="4">Tetratricopeptide (TPR) repeat protein</fullName>
    </submittedName>
</protein>
<gene>
    <name evidence="4" type="ORF">FHW12_001828</name>
</gene>
<dbReference type="InterPro" id="IPR019734">
    <property type="entry name" value="TPR_rpt"/>
</dbReference>
<organism evidence="4 5">
    <name type="scientific">Dokdonella fugitiva</name>
    <dbReference type="NCBI Taxonomy" id="328517"/>
    <lineage>
        <taxon>Bacteria</taxon>
        <taxon>Pseudomonadati</taxon>
        <taxon>Pseudomonadota</taxon>
        <taxon>Gammaproteobacteria</taxon>
        <taxon>Lysobacterales</taxon>
        <taxon>Rhodanobacteraceae</taxon>
        <taxon>Dokdonella</taxon>
    </lineage>
</organism>
<keyword evidence="5" id="KW-1185">Reference proteome</keyword>
<reference evidence="4 5" key="1">
    <citation type="submission" date="2020-07" db="EMBL/GenBank/DDBJ databases">
        <title>Genomic Encyclopedia of Type Strains, Phase IV (KMG-V): Genome sequencing to study the core and pangenomes of soil and plant-associated prokaryotes.</title>
        <authorList>
            <person name="Whitman W."/>
        </authorList>
    </citation>
    <scope>NUCLEOTIDE SEQUENCE [LARGE SCALE GENOMIC DNA]</scope>
    <source>
        <strain evidence="4 5">RH2WT43</strain>
    </source>
</reference>
<sequence length="548" mass="59250">MRRALQGDIDAIAAHCLAKDPQQRYVSVAALADDVGRHLARRPISIRAHERGYRARRFMRRHAVAVGFAALAAGLLVGFIAYGVAANRELARQRDEARQREREALFQQSRARAAAEFLVDLFRSTSPERTRGHPLSARELLDRGRARLDAGLAAQPELRATMLAALSDVYFVVDDLATSRDLAQQASKLRESGGADATELAESRLQLARLANANGKAQEALDLVNATIALGATLDTEHRSSLLEAEATALEGLAKPKDATPIWRENLALVSGAHGNDEPRTLHAAIRLATNLRTIGSFDEAATLLTGVLPRARSRLEADDPALAEILSALAVLARNKGDTDRADGYAREALTLSASIYGEHSSQASSALNTLATIAEARGNVDEAISLVEKSLRVRLDVYGADSLQVAVLEYNLGLLLQTSGKDRDGALRHLQAAVATGSRHWPADHFNLAIYRLALGSSLRELGRHDEARRTLRDALATFERLAAPRGVNKAMARAELACDTLAQGPDAAATAELESALQVLDRYAPSDPQTRRIRTCVASMQPLRQ</sequence>
<name>A0A839F5V3_9GAMM</name>
<dbReference type="Proteomes" id="UP000550401">
    <property type="component" value="Unassembled WGS sequence"/>
</dbReference>
<evidence type="ECO:0000256" key="1">
    <source>
        <dbReference type="ARBA" id="ARBA00022737"/>
    </source>
</evidence>